<dbReference type="Proteomes" id="UP000076858">
    <property type="component" value="Unassembled WGS sequence"/>
</dbReference>
<evidence type="ECO:0000256" key="3">
    <source>
        <dbReference type="ARBA" id="ARBA00022729"/>
    </source>
</evidence>
<evidence type="ECO:0000313" key="7">
    <source>
        <dbReference type="EMBL" id="KZS11929.1"/>
    </source>
</evidence>
<comment type="subcellular location">
    <subcellularLocation>
        <location evidence="1">Secreted</location>
    </subcellularLocation>
</comment>
<dbReference type="AlphaFoldDB" id="A0A164V3F9"/>
<dbReference type="OrthoDB" id="6336985at2759"/>
<evidence type="ECO:0000256" key="4">
    <source>
        <dbReference type="SAM" id="Coils"/>
    </source>
</evidence>
<dbReference type="SUPFAM" id="SSF49842">
    <property type="entry name" value="TNF-like"/>
    <property type="match status" value="1"/>
</dbReference>
<protein>
    <recommendedName>
        <fullName evidence="6">C1q domain-containing protein</fullName>
    </recommendedName>
</protein>
<dbReference type="PANTHER" id="PTHR22923:SF62">
    <property type="entry name" value="CVP18"/>
    <property type="match status" value="1"/>
</dbReference>
<dbReference type="InterPro" id="IPR036056">
    <property type="entry name" value="Fibrinogen-like_C"/>
</dbReference>
<feature type="chain" id="PRO_5007853761" description="C1q domain-containing protein" evidence="5">
    <location>
        <begin position="24"/>
        <end position="213"/>
    </location>
</feature>
<evidence type="ECO:0000313" key="8">
    <source>
        <dbReference type="Proteomes" id="UP000076858"/>
    </source>
</evidence>
<reference evidence="7 8" key="1">
    <citation type="submission" date="2016-03" db="EMBL/GenBank/DDBJ databases">
        <title>EvidentialGene: Evidence-directed Construction of Genes on Genomes.</title>
        <authorList>
            <person name="Gilbert D.G."/>
            <person name="Choi J.-H."/>
            <person name="Mockaitis K."/>
            <person name="Colbourne J."/>
            <person name="Pfrender M."/>
        </authorList>
    </citation>
    <scope>NUCLEOTIDE SEQUENCE [LARGE SCALE GENOMIC DNA]</scope>
    <source>
        <strain evidence="7 8">Xinb3</strain>
        <tissue evidence="7">Complete organism</tissue>
    </source>
</reference>
<dbReference type="InterPro" id="IPR008983">
    <property type="entry name" value="Tumour_necrosis_fac-like_dom"/>
</dbReference>
<evidence type="ECO:0000256" key="5">
    <source>
        <dbReference type="SAM" id="SignalP"/>
    </source>
</evidence>
<name>A0A164V3F9_9CRUS</name>
<dbReference type="Pfam" id="PF00386">
    <property type="entry name" value="C1q"/>
    <property type="match status" value="1"/>
</dbReference>
<comment type="caution">
    <text evidence="7">The sequence shown here is derived from an EMBL/GenBank/DDBJ whole genome shotgun (WGS) entry which is preliminary data.</text>
</comment>
<dbReference type="PROSITE" id="PS50871">
    <property type="entry name" value="C1Q"/>
    <property type="match status" value="1"/>
</dbReference>
<dbReference type="InterPro" id="IPR001073">
    <property type="entry name" value="C1q_dom"/>
</dbReference>
<dbReference type="InterPro" id="IPR050822">
    <property type="entry name" value="Cerebellin_Synaptic_Org"/>
</dbReference>
<accession>A0A164V3F9</accession>
<dbReference type="GO" id="GO:0005615">
    <property type="term" value="C:extracellular space"/>
    <property type="evidence" value="ECO:0007669"/>
    <property type="project" value="TreeGrafter"/>
</dbReference>
<dbReference type="Gene3D" id="2.60.120.40">
    <property type="match status" value="1"/>
</dbReference>
<feature type="non-terminal residue" evidence="7">
    <location>
        <position position="213"/>
    </location>
</feature>
<dbReference type="PANTHER" id="PTHR22923">
    <property type="entry name" value="CEREBELLIN-RELATED"/>
    <property type="match status" value="1"/>
</dbReference>
<dbReference type="EMBL" id="LRGB01001461">
    <property type="protein sequence ID" value="KZS11929.1"/>
    <property type="molecule type" value="Genomic_DNA"/>
</dbReference>
<proteinExistence type="predicted"/>
<feature type="coiled-coil region" evidence="4">
    <location>
        <begin position="31"/>
        <end position="58"/>
    </location>
</feature>
<keyword evidence="4" id="KW-0175">Coiled coil</keyword>
<evidence type="ECO:0000259" key="6">
    <source>
        <dbReference type="PROSITE" id="PS50871"/>
    </source>
</evidence>
<feature type="domain" description="C1q" evidence="6">
    <location>
        <begin position="131"/>
        <end position="213"/>
    </location>
</feature>
<organism evidence="7 8">
    <name type="scientific">Daphnia magna</name>
    <dbReference type="NCBI Taxonomy" id="35525"/>
    <lineage>
        <taxon>Eukaryota</taxon>
        <taxon>Metazoa</taxon>
        <taxon>Ecdysozoa</taxon>
        <taxon>Arthropoda</taxon>
        <taxon>Crustacea</taxon>
        <taxon>Branchiopoda</taxon>
        <taxon>Diplostraca</taxon>
        <taxon>Cladocera</taxon>
        <taxon>Anomopoda</taxon>
        <taxon>Daphniidae</taxon>
        <taxon>Daphnia</taxon>
    </lineage>
</organism>
<evidence type="ECO:0000256" key="2">
    <source>
        <dbReference type="ARBA" id="ARBA00022525"/>
    </source>
</evidence>
<feature type="signal peptide" evidence="5">
    <location>
        <begin position="1"/>
        <end position="23"/>
    </location>
</feature>
<dbReference type="SUPFAM" id="SSF56496">
    <property type="entry name" value="Fibrinogen C-terminal domain-like"/>
    <property type="match status" value="1"/>
</dbReference>
<keyword evidence="8" id="KW-1185">Reference proteome</keyword>
<evidence type="ECO:0000256" key="1">
    <source>
        <dbReference type="ARBA" id="ARBA00004613"/>
    </source>
</evidence>
<sequence length="213" mass="23456">MARFSATHLSLLVTAFWTTCAMADLPLEGQLQQLKSNLEALQSHVTQLEAQVTSLRGSQSAAKEIPISTDAAVRQTPSGMPRSCADLKDRGHTLNGIYSIMGAKSVETVYCDFCLSTTDPGFQKWIGFADVKSSPTYFYVQLDSHFNQTYVPIPFRFERLNVGGGYNKTTGKFTAPSAGKYFFSFTGMAYFPAGSTSRLYCGIFMYMNGYPIS</sequence>
<keyword evidence="2" id="KW-0964">Secreted</keyword>
<keyword evidence="3 5" id="KW-0732">Signal</keyword>
<gene>
    <name evidence="7" type="ORF">APZ42_023258</name>
</gene>